<keyword evidence="5" id="KW-0808">Transferase</keyword>
<evidence type="ECO:0000256" key="10">
    <source>
        <dbReference type="ARBA" id="ARBA00022840"/>
    </source>
</evidence>
<dbReference type="Proteomes" id="UP001604336">
    <property type="component" value="Unassembled WGS sequence"/>
</dbReference>
<keyword evidence="3" id="KW-0723">Serine/threonine-protein kinase</keyword>
<dbReference type="InterPro" id="IPR011009">
    <property type="entry name" value="Kinase-like_dom_sf"/>
</dbReference>
<evidence type="ECO:0000256" key="18">
    <source>
        <dbReference type="SAM" id="SignalP"/>
    </source>
</evidence>
<keyword evidence="21" id="KW-1185">Reference proteome</keyword>
<dbReference type="InterPro" id="IPR001245">
    <property type="entry name" value="Ser-Thr/Tyr_kinase_cat_dom"/>
</dbReference>
<keyword evidence="8" id="KW-0547">Nucleotide-binding</keyword>
<dbReference type="SUPFAM" id="SSF56112">
    <property type="entry name" value="Protein kinase-like (PK-like)"/>
    <property type="match status" value="3"/>
</dbReference>
<dbReference type="GO" id="GO:0005524">
    <property type="term" value="F:ATP binding"/>
    <property type="evidence" value="ECO:0007669"/>
    <property type="project" value="UniProtKB-KW"/>
</dbReference>
<protein>
    <recommendedName>
        <fullName evidence="2">non-specific serine/threonine protein kinase</fullName>
        <ecNumber evidence="2">2.7.11.1</ecNumber>
    </recommendedName>
</protein>
<comment type="catalytic activity">
    <reaction evidence="17">
        <text>L-seryl-[protein] + ATP = O-phospho-L-seryl-[protein] + ADP + H(+)</text>
        <dbReference type="Rhea" id="RHEA:17989"/>
        <dbReference type="Rhea" id="RHEA-COMP:9863"/>
        <dbReference type="Rhea" id="RHEA-COMP:11604"/>
        <dbReference type="ChEBI" id="CHEBI:15378"/>
        <dbReference type="ChEBI" id="CHEBI:29999"/>
        <dbReference type="ChEBI" id="CHEBI:30616"/>
        <dbReference type="ChEBI" id="CHEBI:83421"/>
        <dbReference type="ChEBI" id="CHEBI:456216"/>
        <dbReference type="EC" id="2.7.11.1"/>
    </reaction>
</comment>
<evidence type="ECO:0000256" key="16">
    <source>
        <dbReference type="ARBA" id="ARBA00047899"/>
    </source>
</evidence>
<dbReference type="GO" id="GO:0004674">
    <property type="term" value="F:protein serine/threonine kinase activity"/>
    <property type="evidence" value="ECO:0007669"/>
    <property type="project" value="UniProtKB-KW"/>
</dbReference>
<dbReference type="InterPro" id="IPR000719">
    <property type="entry name" value="Prot_kinase_dom"/>
</dbReference>
<feature type="domain" description="Protein kinase" evidence="19">
    <location>
        <begin position="446"/>
        <end position="726"/>
    </location>
</feature>
<evidence type="ECO:0000256" key="3">
    <source>
        <dbReference type="ARBA" id="ARBA00022527"/>
    </source>
</evidence>
<dbReference type="FunFam" id="3.30.200.20:FF:000039">
    <property type="entry name" value="receptor-like protein kinase FERONIA"/>
    <property type="match status" value="1"/>
</dbReference>
<dbReference type="Gene3D" id="2.60.120.430">
    <property type="entry name" value="Galactose-binding lectin"/>
    <property type="match status" value="2"/>
</dbReference>
<evidence type="ECO:0000256" key="15">
    <source>
        <dbReference type="ARBA" id="ARBA00023180"/>
    </source>
</evidence>
<comment type="caution">
    <text evidence="20">The sequence shown here is derived from an EMBL/GenBank/DDBJ whole genome shotgun (WGS) entry which is preliminary data.</text>
</comment>
<dbReference type="FunFam" id="2.60.120.430:FF:000003">
    <property type="entry name" value="FERONIA receptor-like kinase"/>
    <property type="match status" value="1"/>
</dbReference>
<feature type="signal peptide" evidence="18">
    <location>
        <begin position="1"/>
        <end position="19"/>
    </location>
</feature>
<dbReference type="GO" id="GO:0016020">
    <property type="term" value="C:membrane"/>
    <property type="evidence" value="ECO:0007669"/>
    <property type="project" value="UniProtKB-SubCell"/>
</dbReference>
<evidence type="ECO:0000256" key="12">
    <source>
        <dbReference type="ARBA" id="ARBA00023136"/>
    </source>
</evidence>
<dbReference type="PROSITE" id="PS50011">
    <property type="entry name" value="PROTEIN_KINASE_DOM"/>
    <property type="match status" value="2"/>
</dbReference>
<evidence type="ECO:0000256" key="14">
    <source>
        <dbReference type="ARBA" id="ARBA00023170"/>
    </source>
</evidence>
<dbReference type="CDD" id="cd14066">
    <property type="entry name" value="STKc_IRAK"/>
    <property type="match status" value="1"/>
</dbReference>
<keyword evidence="9" id="KW-0418">Kinase</keyword>
<sequence length="1255" mass="141720">MAILVVFFFFLHLLLLTSGVHYLPGDIAINCGSTGISTAFNGREWIGDIKPKSTPSLLIKGSSTSSSTVHNLVSADPVPYKTARISRTQFSYTFQVSPGQKLVRLHFSLSPYRRFHKLKDFFTVEAGPFTLLSNFSASLTADALGVKSFVKEYCINIEENQPLNIIFSPERSQSHETYAFINGIEVITMATDLYHSRNGDRGVQVVGHKYPIYIDNNTALEIMQRLNFRRDPILSIDNSGMFRMWATVLDNKANKINNFTWKTSVDVGFGYLVRLHFCENGNVMFSVLINDMIAETNVDIITERNGNGIIWYKDYMVVVKGHKEEGRRDLTISLQLKDEVISEVLKGLEICKLSNHDNSLASPNPSPPEGHSLSVTLQNLLSTFGHGNVIATGAVIIISLANIITYKLRKIWEANSTENGKMPLSLTERLCRPFSLSEIQIATENFNDALVIGKGGFGKVYKGFIEKGQQIVTIKRLKSNSKQGAHEFWTEVETLSKLRHGNLVSLIGYCNECQEMILLYEYIPSGTLADHLFGLGGESDCHSSLSWKQRLMICVGVGRGLDYLHSGTDCEIIHRDIKATNILLDEHLEAKISDFGLAKPQKKSQVQSYVSTNIKGTFGYFDPDYFRTRKLTRKSDTYAFGVVLLEVLCGRRALDRNAEEDKCNLTTWAQACISKGEVDQLVAPSLREKISQESLMTFLEVAKRCLHDEPKKRPSMAQVVVQLEFALEHQETSKSSVSEITSSDDVRSSMGETIQSISDEIQEMASIDEQNITPPPKERNKSEMVQIAEPSPRGTPLGKKKTNAYKLSRFWPWDAFWTRTKPSKKNHSSIAECLEANEDLHWFDWETIAAATNKFSPSNEIVTGTFGIVYKCILSTGQVVAVKMSISNSQQGLTELKNAVLLIFKFYPRNFTKILGYCCHREEIILVYEFMENKLDGHIFEYLEANEDLHRFDWETIATATNKFSPSNKIGFCSFGSVYKCILSTGQEVAVKRRTPHPLKDFTEMENEVLLISNLQHPNLIKLLGYCCHREENILVYEFMENKSLDAHIFDELRRRELGWTIRMKIIIGIARCLVYLHQDSGLRILHGDLQPRNILLDYEMKPKISDFGHARSLEEHQTETTSRIVGTYGHVSPEYCRDGVLSVKSDVYSFGVVVLEILSGRNINGPFPLIEHAWKMWNEGKALDLLDKSIEDEFSADKALSCIQVGLLCVQNQADDRPTMRSVLDMLEGEGVTLPQPKLAAFVSESRLEYSQYF</sequence>
<dbReference type="Pfam" id="PF12819">
    <property type="entry name" value="Malectin_like"/>
    <property type="match status" value="1"/>
</dbReference>
<comment type="subcellular location">
    <subcellularLocation>
        <location evidence="1">Membrane</location>
        <topology evidence="1">Single-pass membrane protein</topology>
    </subcellularLocation>
</comment>
<proteinExistence type="predicted"/>
<keyword evidence="13" id="KW-1015">Disulfide bond</keyword>
<keyword evidence="14" id="KW-0675">Receptor</keyword>
<evidence type="ECO:0000313" key="21">
    <source>
        <dbReference type="Proteomes" id="UP001604336"/>
    </source>
</evidence>
<evidence type="ECO:0000256" key="13">
    <source>
        <dbReference type="ARBA" id="ARBA00023157"/>
    </source>
</evidence>
<dbReference type="PANTHER" id="PTHR27006:SF606">
    <property type="entry name" value="INTERLEUKIN-1 RECEPTOR-ASSOCIATED KINASE 4"/>
    <property type="match status" value="1"/>
</dbReference>
<evidence type="ECO:0000256" key="4">
    <source>
        <dbReference type="ARBA" id="ARBA00022553"/>
    </source>
</evidence>
<dbReference type="EC" id="2.7.11.1" evidence="2"/>
<dbReference type="FunFam" id="1.10.510.10:FF:000146">
    <property type="entry name" value="LRR receptor-like serine/threonine-protein kinase IOS1"/>
    <property type="match status" value="1"/>
</dbReference>
<dbReference type="AlphaFoldDB" id="A0ABD1SJC4"/>
<evidence type="ECO:0000256" key="9">
    <source>
        <dbReference type="ARBA" id="ARBA00022777"/>
    </source>
</evidence>
<accession>A0ABD1SJC4</accession>
<feature type="domain" description="Protein kinase" evidence="19">
    <location>
        <begin position="964"/>
        <end position="1240"/>
    </location>
</feature>
<gene>
    <name evidence="20" type="ORF">Adt_25403</name>
</gene>
<keyword evidence="7 18" id="KW-0732">Signal</keyword>
<evidence type="ECO:0000256" key="1">
    <source>
        <dbReference type="ARBA" id="ARBA00004167"/>
    </source>
</evidence>
<dbReference type="Gene3D" id="3.30.200.20">
    <property type="entry name" value="Phosphorylase Kinase, domain 1"/>
    <property type="match status" value="3"/>
</dbReference>
<name>A0ABD1SJC4_9LAMI</name>
<keyword evidence="11" id="KW-1133">Transmembrane helix</keyword>
<dbReference type="PANTHER" id="PTHR27006">
    <property type="entry name" value="PROMASTIGOTE SURFACE ANTIGEN PROTEIN PSA"/>
    <property type="match status" value="1"/>
</dbReference>
<dbReference type="EMBL" id="JBFOLK010000007">
    <property type="protein sequence ID" value="KAL2499853.1"/>
    <property type="molecule type" value="Genomic_DNA"/>
</dbReference>
<comment type="catalytic activity">
    <reaction evidence="16">
        <text>L-threonyl-[protein] + ATP = O-phospho-L-threonyl-[protein] + ADP + H(+)</text>
        <dbReference type="Rhea" id="RHEA:46608"/>
        <dbReference type="Rhea" id="RHEA-COMP:11060"/>
        <dbReference type="Rhea" id="RHEA-COMP:11605"/>
        <dbReference type="ChEBI" id="CHEBI:15378"/>
        <dbReference type="ChEBI" id="CHEBI:30013"/>
        <dbReference type="ChEBI" id="CHEBI:30616"/>
        <dbReference type="ChEBI" id="CHEBI:61977"/>
        <dbReference type="ChEBI" id="CHEBI:456216"/>
        <dbReference type="EC" id="2.7.11.1"/>
    </reaction>
</comment>
<keyword evidence="6" id="KW-0812">Transmembrane</keyword>
<keyword evidence="15" id="KW-0325">Glycoprotein</keyword>
<evidence type="ECO:0000256" key="5">
    <source>
        <dbReference type="ARBA" id="ARBA00022679"/>
    </source>
</evidence>
<dbReference type="PROSITE" id="PS00108">
    <property type="entry name" value="PROTEIN_KINASE_ST"/>
    <property type="match status" value="1"/>
</dbReference>
<evidence type="ECO:0000256" key="6">
    <source>
        <dbReference type="ARBA" id="ARBA00022692"/>
    </source>
</evidence>
<keyword evidence="10" id="KW-0067">ATP-binding</keyword>
<evidence type="ECO:0000313" key="20">
    <source>
        <dbReference type="EMBL" id="KAL2499853.1"/>
    </source>
</evidence>
<dbReference type="Pfam" id="PF07714">
    <property type="entry name" value="PK_Tyr_Ser-Thr"/>
    <property type="match status" value="2"/>
</dbReference>
<organism evidence="20 21">
    <name type="scientific">Abeliophyllum distichum</name>
    <dbReference type="NCBI Taxonomy" id="126358"/>
    <lineage>
        <taxon>Eukaryota</taxon>
        <taxon>Viridiplantae</taxon>
        <taxon>Streptophyta</taxon>
        <taxon>Embryophyta</taxon>
        <taxon>Tracheophyta</taxon>
        <taxon>Spermatophyta</taxon>
        <taxon>Magnoliopsida</taxon>
        <taxon>eudicotyledons</taxon>
        <taxon>Gunneridae</taxon>
        <taxon>Pentapetalae</taxon>
        <taxon>asterids</taxon>
        <taxon>lamiids</taxon>
        <taxon>Lamiales</taxon>
        <taxon>Oleaceae</taxon>
        <taxon>Forsythieae</taxon>
        <taxon>Abeliophyllum</taxon>
    </lineage>
</organism>
<evidence type="ECO:0000256" key="11">
    <source>
        <dbReference type="ARBA" id="ARBA00022989"/>
    </source>
</evidence>
<evidence type="ECO:0000259" key="19">
    <source>
        <dbReference type="PROSITE" id="PS50011"/>
    </source>
</evidence>
<evidence type="ECO:0000256" key="8">
    <source>
        <dbReference type="ARBA" id="ARBA00022741"/>
    </source>
</evidence>
<keyword evidence="4" id="KW-0597">Phosphoprotein</keyword>
<dbReference type="SMART" id="SM00220">
    <property type="entry name" value="S_TKc"/>
    <property type="match status" value="2"/>
</dbReference>
<feature type="chain" id="PRO_5044872023" description="non-specific serine/threonine protein kinase" evidence="18">
    <location>
        <begin position="20"/>
        <end position="1255"/>
    </location>
</feature>
<dbReference type="FunFam" id="1.10.510.10:FF:000060">
    <property type="entry name" value="G-type lectin S-receptor-like serine/threonine-protein kinase"/>
    <property type="match status" value="1"/>
</dbReference>
<keyword evidence="12" id="KW-0472">Membrane</keyword>
<dbReference type="Gene3D" id="1.10.510.10">
    <property type="entry name" value="Transferase(Phosphotransferase) domain 1"/>
    <property type="match status" value="2"/>
</dbReference>
<evidence type="ECO:0000256" key="2">
    <source>
        <dbReference type="ARBA" id="ARBA00012513"/>
    </source>
</evidence>
<reference evidence="21" key="1">
    <citation type="submission" date="2024-07" db="EMBL/GenBank/DDBJ databases">
        <title>Two chromosome-level genome assemblies of Korean endemic species Abeliophyllum distichum and Forsythia ovata (Oleaceae).</title>
        <authorList>
            <person name="Jang H."/>
        </authorList>
    </citation>
    <scope>NUCLEOTIDE SEQUENCE [LARGE SCALE GENOMIC DNA]</scope>
</reference>
<evidence type="ECO:0000256" key="17">
    <source>
        <dbReference type="ARBA" id="ARBA00048679"/>
    </source>
</evidence>
<dbReference type="InterPro" id="IPR008271">
    <property type="entry name" value="Ser/Thr_kinase_AS"/>
</dbReference>
<dbReference type="Pfam" id="PF00069">
    <property type="entry name" value="Pkinase"/>
    <property type="match status" value="1"/>
</dbReference>
<evidence type="ECO:0000256" key="7">
    <source>
        <dbReference type="ARBA" id="ARBA00022729"/>
    </source>
</evidence>
<dbReference type="InterPro" id="IPR024788">
    <property type="entry name" value="Malectin-like_Carb-bd_dom"/>
</dbReference>